<name>A0A1Y1U8H7_9TREE</name>
<gene>
    <name evidence="1" type="ORF">BD324DRAFT_653579</name>
</gene>
<dbReference type="EMBL" id="NBSH01000015">
    <property type="protein sequence ID" value="ORX34318.1"/>
    <property type="molecule type" value="Genomic_DNA"/>
</dbReference>
<keyword evidence="2" id="KW-1185">Reference proteome</keyword>
<dbReference type="Proteomes" id="UP000193218">
    <property type="component" value="Unassembled WGS sequence"/>
</dbReference>
<dbReference type="GeneID" id="33560482"/>
<accession>A0A1Y1U8H7</accession>
<comment type="caution">
    <text evidence="1">The sequence shown here is derived from an EMBL/GenBank/DDBJ whole genome shotgun (WGS) entry which is preliminary data.</text>
</comment>
<sequence length="730" mass="81944">MTDDSRVTQWTDEQHRLHTPAASKNQRTIFQTSVAYHPTVDIRGDVAVIYGINDSVKSRVESWRTQAYQVHLMTGVAWGDYHRYLNGDWDGKKHLDEAQTDIGGNPILHGVDVPYMCPGPDYGRFLAEGVLEACAAGVSAVHLEEPEFWARGGYSPAFQREWELHYDESWEAPHSSVDARWRANKLMYFLYRRALQQVFDAVQAWNANHAANVKCYVPTHSLINYAAWRIVSPESSLALLKGSDGFVAQVWTGTAREPNYYRGLLKERTFETAFLEYGIMQNLVRSTSRTIWYLADPVEDKPTYSWSDYRANYQSTLVASLLAPEVANYEITPWPERVFGYPGKEGQTGGAHIPDDYAQELQQVFNALKDMKQCTMDCIGADFPALGVAMSDSLMFQRGGPHESDDKMGHIFGLSMPFVKQGIPIQPMQLENFSLDGYLDKVSVLLMSYEGQKPLSPEVHLSLRAWVESGGILIFVDDDRDPFNLIREWWNIGSNRFTTPRHHLFGLLGADCGEHGFRGHPVGKGTLTYLRYSPSDLANTHNGSARLIEEVVKSLPDITWQPAGYLGLRRGPYIAIAGLDETEAPGITLEGSFVDLFDAKLLVKRRVQIFPGARHLLIDLSRMTSDVVACAGQLSDEKCDSLSWTGCVRGAEGTPGVLMLRLPWIAYSATVDDEKVQIQVDPEMGLVWLRFDNIARPQSIRVHSCGHTCGSDEEAERLGYVTVFREDAEP</sequence>
<reference evidence="1 2" key="1">
    <citation type="submission" date="2017-03" db="EMBL/GenBank/DDBJ databases">
        <title>Widespread Adenine N6-methylation of Active Genes in Fungi.</title>
        <authorList>
            <consortium name="DOE Joint Genome Institute"/>
            <person name="Mondo S.J."/>
            <person name="Dannebaum R.O."/>
            <person name="Kuo R.C."/>
            <person name="Louie K.B."/>
            <person name="Bewick A.J."/>
            <person name="Labutti K."/>
            <person name="Haridas S."/>
            <person name="Kuo A."/>
            <person name="Salamov A."/>
            <person name="Ahrendt S.R."/>
            <person name="Lau R."/>
            <person name="Bowen B.P."/>
            <person name="Lipzen A."/>
            <person name="Sullivan W."/>
            <person name="Andreopoulos W.B."/>
            <person name="Clum A."/>
            <person name="Lindquist E."/>
            <person name="Daum C."/>
            <person name="Northen T.R."/>
            <person name="Ramamoorthy G."/>
            <person name="Schmitz R.J."/>
            <person name="Gryganskyi A."/>
            <person name="Culley D."/>
            <person name="Magnuson J."/>
            <person name="James T.Y."/>
            <person name="O'Malley M.A."/>
            <person name="Stajich J.E."/>
            <person name="Spatafora J.W."/>
            <person name="Visel A."/>
            <person name="Grigoriev I.V."/>
        </authorList>
    </citation>
    <scope>NUCLEOTIDE SEQUENCE [LARGE SCALE GENOMIC DNA]</scope>
    <source>
        <strain evidence="1 2">NRRL Y-17943</strain>
    </source>
</reference>
<evidence type="ECO:0000313" key="2">
    <source>
        <dbReference type="Proteomes" id="UP000193218"/>
    </source>
</evidence>
<dbReference type="AlphaFoldDB" id="A0A1Y1U8H7"/>
<dbReference type="InParanoid" id="A0A1Y1U8H7"/>
<organism evidence="1 2">
    <name type="scientific">Kockovaella imperatae</name>
    <dbReference type="NCBI Taxonomy" id="4999"/>
    <lineage>
        <taxon>Eukaryota</taxon>
        <taxon>Fungi</taxon>
        <taxon>Dikarya</taxon>
        <taxon>Basidiomycota</taxon>
        <taxon>Agaricomycotina</taxon>
        <taxon>Tremellomycetes</taxon>
        <taxon>Tremellales</taxon>
        <taxon>Cuniculitremaceae</taxon>
        <taxon>Kockovaella</taxon>
    </lineage>
</organism>
<protein>
    <submittedName>
        <fullName evidence="1">Uncharacterized protein</fullName>
    </submittedName>
</protein>
<dbReference type="RefSeq" id="XP_021868596.1">
    <property type="nucleotide sequence ID" value="XM_022018673.1"/>
</dbReference>
<evidence type="ECO:0000313" key="1">
    <source>
        <dbReference type="EMBL" id="ORX34318.1"/>
    </source>
</evidence>
<proteinExistence type="predicted"/>